<protein>
    <recommendedName>
        <fullName evidence="3">MepB family protein</fullName>
    </recommendedName>
</protein>
<dbReference type="EMBL" id="AQPN01000092">
    <property type="protein sequence ID" value="EOR94239.1"/>
    <property type="molecule type" value="Genomic_DNA"/>
</dbReference>
<sequence length="176" mass="20315">MKSANTSTNVNILPNELKTVKELIYDNHGFDLTNLKFSTESLEYGACSFELNNKKIQYRVAKITPLKSGHFVTIWQRNKDGITEPFHISDDLDFIIIAAKRENNFGQFIFPKFVLAEKGIITNNNKEGKRGIRVYPPWDTVASKQAEKTQTWQTKYFFTIDDGNSSNKDLIRRLLF</sequence>
<keyword evidence="2" id="KW-1185">Reference proteome</keyword>
<organism evidence="1 2">
    <name type="scientific">Arcticibacter svalbardensis MN12-7</name>
    <dbReference type="NCBI Taxonomy" id="1150600"/>
    <lineage>
        <taxon>Bacteria</taxon>
        <taxon>Pseudomonadati</taxon>
        <taxon>Bacteroidota</taxon>
        <taxon>Sphingobacteriia</taxon>
        <taxon>Sphingobacteriales</taxon>
        <taxon>Sphingobacteriaceae</taxon>
        <taxon>Arcticibacter</taxon>
    </lineage>
</organism>
<dbReference type="InterPro" id="IPR011235">
    <property type="entry name" value="MepB-like"/>
</dbReference>
<dbReference type="RefSeq" id="WP_016195821.1">
    <property type="nucleotide sequence ID" value="NZ_AQPN01000092.1"/>
</dbReference>
<reference evidence="1 2" key="1">
    <citation type="journal article" date="2013" name="Genome Announc.">
        <title>Draft Genome Sequence of Arcticibacter svalbardensis Strain MN12-7T, a Member of the Family Sphingobacteriaceae Isolated from an Arctic Soil Sample.</title>
        <authorList>
            <person name="Shivaji S."/>
            <person name="Ara S."/>
            <person name="Prasad S."/>
            <person name="Manasa B.P."/>
            <person name="Begum Z."/>
            <person name="Singh A."/>
            <person name="Kumar Pinnaka A."/>
        </authorList>
    </citation>
    <scope>NUCLEOTIDE SEQUENCE [LARGE SCALE GENOMIC DNA]</scope>
    <source>
        <strain evidence="1 2">MN12-7</strain>
    </source>
</reference>
<comment type="caution">
    <text evidence="1">The sequence shown here is derived from an EMBL/GenBank/DDBJ whole genome shotgun (WGS) entry which is preliminary data.</text>
</comment>
<evidence type="ECO:0008006" key="3">
    <source>
        <dbReference type="Google" id="ProtNLM"/>
    </source>
</evidence>
<dbReference type="Pfam" id="PF08877">
    <property type="entry name" value="MepB-like"/>
    <property type="match status" value="1"/>
</dbReference>
<dbReference type="PIRSF" id="PIRSF032285">
    <property type="entry name" value="UCP032285"/>
    <property type="match status" value="1"/>
</dbReference>
<proteinExistence type="predicted"/>
<name>R9GZ52_9SPHI</name>
<dbReference type="Proteomes" id="UP000014174">
    <property type="component" value="Unassembled WGS sequence"/>
</dbReference>
<dbReference type="InterPro" id="IPR038231">
    <property type="entry name" value="MepB-like_sf"/>
</dbReference>
<dbReference type="AlphaFoldDB" id="R9GZ52"/>
<dbReference type="Gene3D" id="3.40.1350.140">
    <property type="entry name" value="MepB-like"/>
    <property type="match status" value="1"/>
</dbReference>
<gene>
    <name evidence="1" type="ORF">ADIARSV_2590</name>
</gene>
<dbReference type="OrthoDB" id="4954833at2"/>
<dbReference type="eggNOG" id="COG4815">
    <property type="taxonomic scope" value="Bacteria"/>
</dbReference>
<evidence type="ECO:0000313" key="2">
    <source>
        <dbReference type="Proteomes" id="UP000014174"/>
    </source>
</evidence>
<accession>R9GZ52</accession>
<dbReference type="PATRIC" id="fig|1150600.3.peg.2563"/>
<evidence type="ECO:0000313" key="1">
    <source>
        <dbReference type="EMBL" id="EOR94239.1"/>
    </source>
</evidence>